<dbReference type="EMBL" id="JACCPP010000036">
    <property type="protein sequence ID" value="MBI1709047.1"/>
    <property type="molecule type" value="Genomic_DNA"/>
</dbReference>
<gene>
    <name evidence="1" type="ORF">HYQ56_2042</name>
</gene>
<protein>
    <submittedName>
        <fullName evidence="1">Uncharacterized protein</fullName>
    </submittedName>
</protein>
<dbReference type="RefSeq" id="WP_198566827.1">
    <property type="nucleotide sequence ID" value="NZ_JACCPP010000036.1"/>
</dbReference>
<dbReference type="Proteomes" id="UP001194414">
    <property type="component" value="Unassembled WGS sequence"/>
</dbReference>
<organism evidence="1 2">
    <name type="scientific">Lactobacillus crispatus</name>
    <dbReference type="NCBI Taxonomy" id="47770"/>
    <lineage>
        <taxon>Bacteria</taxon>
        <taxon>Bacillati</taxon>
        <taxon>Bacillota</taxon>
        <taxon>Bacilli</taxon>
        <taxon>Lactobacillales</taxon>
        <taxon>Lactobacillaceae</taxon>
        <taxon>Lactobacillus</taxon>
    </lineage>
</organism>
<accession>A0AAW4DRT5</accession>
<reference evidence="1" key="1">
    <citation type="submission" date="2020-07" db="EMBL/GenBank/DDBJ databases">
        <title>Comparative genomics analyses of Lactobacillus crispatus isolated from different ecological niches.</title>
        <authorList>
            <person name="Mancino W."/>
            <person name="Mancabelli L."/>
            <person name="Lugli G.A."/>
            <person name="Milani C."/>
            <person name="Viappiani A."/>
            <person name="Anzalone R."/>
            <person name="Longhi G."/>
            <person name="Ventura M."/>
            <person name="Turroni F."/>
        </authorList>
    </citation>
    <scope>NUCLEOTIDE SEQUENCE</scope>
    <source>
        <strain evidence="1">LB65</strain>
    </source>
</reference>
<sequence length="107" mass="12712">MKKLIKGYMYDTDKSKLIAKAYNPYLFVATSFWCESLYQTQDGRFFLKDDGRSSSKYHDKPVLIPYDFVEAKLWYKEQLDDVSTAYDITKAKDPDLNYSTFRKLFKD</sequence>
<evidence type="ECO:0000313" key="2">
    <source>
        <dbReference type="Proteomes" id="UP001194414"/>
    </source>
</evidence>
<comment type="caution">
    <text evidence="1">The sequence shown here is derived from an EMBL/GenBank/DDBJ whole genome shotgun (WGS) entry which is preliminary data.</text>
</comment>
<evidence type="ECO:0000313" key="1">
    <source>
        <dbReference type="EMBL" id="MBI1709047.1"/>
    </source>
</evidence>
<dbReference type="AlphaFoldDB" id="A0AAW4DRT5"/>
<name>A0AAW4DRT5_9LACO</name>
<proteinExistence type="predicted"/>